<evidence type="ECO:0000313" key="2">
    <source>
        <dbReference type="Proteomes" id="UP000053573"/>
    </source>
</evidence>
<proteinExistence type="predicted"/>
<evidence type="ECO:0000313" key="1">
    <source>
        <dbReference type="EMBL" id="KLJ11415.1"/>
    </source>
</evidence>
<accession>A0A0H1BJB2</accession>
<reference evidence="2" key="1">
    <citation type="journal article" date="2015" name="PLoS Genet.">
        <title>The dynamic genome and transcriptome of the human fungal pathogen Blastomyces and close relative Emmonsia.</title>
        <authorList>
            <person name="Munoz J.F."/>
            <person name="Gauthier G.M."/>
            <person name="Desjardins C.A."/>
            <person name="Gallo J.E."/>
            <person name="Holder J."/>
            <person name="Sullivan T.D."/>
            <person name="Marty A.J."/>
            <person name="Carmen J.C."/>
            <person name="Chen Z."/>
            <person name="Ding L."/>
            <person name="Gujja S."/>
            <person name="Magrini V."/>
            <person name="Misas E."/>
            <person name="Mitreva M."/>
            <person name="Priest M."/>
            <person name="Saif S."/>
            <person name="Whiston E.A."/>
            <person name="Young S."/>
            <person name="Zeng Q."/>
            <person name="Goldman W.E."/>
            <person name="Mardis E.R."/>
            <person name="Taylor J.W."/>
            <person name="McEwen J.G."/>
            <person name="Clay O.K."/>
            <person name="Klein B.S."/>
            <person name="Cuomo C.A."/>
        </authorList>
    </citation>
    <scope>NUCLEOTIDE SEQUENCE [LARGE SCALE GENOMIC DNA]</scope>
    <source>
        <strain evidence="2">UAMH 139</strain>
    </source>
</reference>
<organism evidence="1 2">
    <name type="scientific">Blastomyces silverae</name>
    <dbReference type="NCBI Taxonomy" id="2060906"/>
    <lineage>
        <taxon>Eukaryota</taxon>
        <taxon>Fungi</taxon>
        <taxon>Dikarya</taxon>
        <taxon>Ascomycota</taxon>
        <taxon>Pezizomycotina</taxon>
        <taxon>Eurotiomycetes</taxon>
        <taxon>Eurotiomycetidae</taxon>
        <taxon>Onygenales</taxon>
        <taxon>Ajellomycetaceae</taxon>
        <taxon>Blastomyces</taxon>
    </lineage>
</organism>
<sequence length="238" mass="26344">MNGLCESSFSYEERFDDKQLANPPSKIQPCQPPKSAQACPASLCRDPVSSKVPVLCVRIPLHFAENQNAIPSLSPYQKYYMRQLKRGTKIVFRKAPKSEAATGSSPNIRLEYLNFKSKQKNPDYLVLFSQPYCRSCDTSSNTAGTRPAPLESYGMFFSDIKRRYNSSSVVQATLLLGMIALSISQHALLTSSRDGTFFQPAHLAEMPLGASGWLGINSTAWTLTEIVMLACQSVLKNC</sequence>
<gene>
    <name evidence="1" type="ORF">EMPG_09720</name>
</gene>
<dbReference type="Proteomes" id="UP000053573">
    <property type="component" value="Unassembled WGS sequence"/>
</dbReference>
<protein>
    <submittedName>
        <fullName evidence="1">Uncharacterized protein</fullName>
    </submittedName>
</protein>
<dbReference type="EMBL" id="LDEV01001580">
    <property type="protein sequence ID" value="KLJ11415.1"/>
    <property type="molecule type" value="Genomic_DNA"/>
</dbReference>
<dbReference type="OrthoDB" id="10641896at2759"/>
<comment type="caution">
    <text evidence="1">The sequence shown here is derived from an EMBL/GenBank/DDBJ whole genome shotgun (WGS) entry which is preliminary data.</text>
</comment>
<keyword evidence="2" id="KW-1185">Reference proteome</keyword>
<name>A0A0H1BJB2_9EURO</name>
<dbReference type="AlphaFoldDB" id="A0A0H1BJB2"/>